<comment type="caution">
    <text evidence="2">The sequence shown here is derived from an EMBL/GenBank/DDBJ whole genome shotgun (WGS) entry which is preliminary data.</text>
</comment>
<dbReference type="CDD" id="cd00090">
    <property type="entry name" value="HTH_ARSR"/>
    <property type="match status" value="1"/>
</dbReference>
<dbReference type="GO" id="GO:0003700">
    <property type="term" value="F:DNA-binding transcription factor activity"/>
    <property type="evidence" value="ECO:0007669"/>
    <property type="project" value="InterPro"/>
</dbReference>
<keyword evidence="2" id="KW-0238">DNA-binding</keyword>
<dbReference type="PROSITE" id="PS50995">
    <property type="entry name" value="HTH_MARR_2"/>
    <property type="match status" value="1"/>
</dbReference>
<dbReference type="Gene3D" id="1.10.10.10">
    <property type="entry name" value="Winged helix-like DNA-binding domain superfamily/Winged helix DNA-binding domain"/>
    <property type="match status" value="1"/>
</dbReference>
<dbReference type="InterPro" id="IPR000835">
    <property type="entry name" value="HTH_MarR-typ"/>
</dbReference>
<dbReference type="Pfam" id="PF12802">
    <property type="entry name" value="MarR_2"/>
    <property type="match status" value="1"/>
</dbReference>
<dbReference type="InterPro" id="IPR036390">
    <property type="entry name" value="WH_DNA-bd_sf"/>
</dbReference>
<dbReference type="SUPFAM" id="SSF46785">
    <property type="entry name" value="Winged helix' DNA-binding domain"/>
    <property type="match status" value="1"/>
</dbReference>
<dbReference type="PRINTS" id="PR00598">
    <property type="entry name" value="HTHMARR"/>
</dbReference>
<dbReference type="Proteomes" id="UP000623172">
    <property type="component" value="Unassembled WGS sequence"/>
</dbReference>
<dbReference type="InterPro" id="IPR011991">
    <property type="entry name" value="ArsR-like_HTH"/>
</dbReference>
<name>A0A926D5E1_9FIRM</name>
<evidence type="ECO:0000313" key="3">
    <source>
        <dbReference type="Proteomes" id="UP000623172"/>
    </source>
</evidence>
<feature type="domain" description="HTH marR-type" evidence="1">
    <location>
        <begin position="6"/>
        <end position="138"/>
    </location>
</feature>
<proteinExistence type="predicted"/>
<sequence length="145" mass="17322">MLEHWMDEFYNRLALSFYKNAARQQKIEEIGSLGAADTGTLEMVYLLKGPTCKELADFLRISTPNLTYRVNKLVSRGYLEKVQDERDRRRYHLRVTDKFMDYYSVNDAFVHRVAERARQNFSPEELARFEGMFQKIIEEYMEETK</sequence>
<protein>
    <submittedName>
        <fullName evidence="2">Winged helix DNA-binding protein</fullName>
    </submittedName>
</protein>
<evidence type="ECO:0000313" key="2">
    <source>
        <dbReference type="EMBL" id="MBC8530685.1"/>
    </source>
</evidence>
<dbReference type="RefSeq" id="WP_249314657.1">
    <property type="nucleotide sequence ID" value="NZ_JACRSR010000001.1"/>
</dbReference>
<gene>
    <name evidence="2" type="ORF">H8696_02325</name>
</gene>
<organism evidence="2 3">
    <name type="scientific">Gehongia tenuis</name>
    <dbReference type="NCBI Taxonomy" id="2763655"/>
    <lineage>
        <taxon>Bacteria</taxon>
        <taxon>Bacillati</taxon>
        <taxon>Bacillota</taxon>
        <taxon>Clostridia</taxon>
        <taxon>Christensenellales</taxon>
        <taxon>Christensenellaceae</taxon>
        <taxon>Gehongia</taxon>
    </lineage>
</organism>
<dbReference type="InterPro" id="IPR036388">
    <property type="entry name" value="WH-like_DNA-bd_sf"/>
</dbReference>
<dbReference type="AlphaFoldDB" id="A0A926D5E1"/>
<accession>A0A926D5E1</accession>
<keyword evidence="3" id="KW-1185">Reference proteome</keyword>
<dbReference type="GO" id="GO:0003677">
    <property type="term" value="F:DNA binding"/>
    <property type="evidence" value="ECO:0007669"/>
    <property type="project" value="UniProtKB-KW"/>
</dbReference>
<dbReference type="EMBL" id="JACRSR010000001">
    <property type="protein sequence ID" value="MBC8530685.1"/>
    <property type="molecule type" value="Genomic_DNA"/>
</dbReference>
<dbReference type="InterPro" id="IPR039422">
    <property type="entry name" value="MarR/SlyA-like"/>
</dbReference>
<dbReference type="GO" id="GO:0006950">
    <property type="term" value="P:response to stress"/>
    <property type="evidence" value="ECO:0007669"/>
    <property type="project" value="TreeGrafter"/>
</dbReference>
<reference evidence="2" key="1">
    <citation type="submission" date="2020-08" db="EMBL/GenBank/DDBJ databases">
        <title>Genome public.</title>
        <authorList>
            <person name="Liu C."/>
            <person name="Sun Q."/>
        </authorList>
    </citation>
    <scope>NUCLEOTIDE SEQUENCE</scope>
    <source>
        <strain evidence="2">NSJ-53</strain>
    </source>
</reference>
<evidence type="ECO:0000259" key="1">
    <source>
        <dbReference type="PROSITE" id="PS50995"/>
    </source>
</evidence>
<dbReference type="PANTHER" id="PTHR33164:SF43">
    <property type="entry name" value="HTH-TYPE TRANSCRIPTIONAL REPRESSOR YETL"/>
    <property type="match status" value="1"/>
</dbReference>
<dbReference type="PANTHER" id="PTHR33164">
    <property type="entry name" value="TRANSCRIPTIONAL REGULATOR, MARR FAMILY"/>
    <property type="match status" value="1"/>
</dbReference>
<dbReference type="SMART" id="SM00347">
    <property type="entry name" value="HTH_MARR"/>
    <property type="match status" value="1"/>
</dbReference>